<dbReference type="Pfam" id="PF12697">
    <property type="entry name" value="Abhydrolase_6"/>
    <property type="match status" value="1"/>
</dbReference>
<organism evidence="2 3">
    <name type="scientific">Microbacterium foliorum</name>
    <dbReference type="NCBI Taxonomy" id="104336"/>
    <lineage>
        <taxon>Bacteria</taxon>
        <taxon>Bacillati</taxon>
        <taxon>Actinomycetota</taxon>
        <taxon>Actinomycetes</taxon>
        <taxon>Micrococcales</taxon>
        <taxon>Microbacteriaceae</taxon>
        <taxon>Microbacterium</taxon>
    </lineage>
</organism>
<reference evidence="2 3" key="1">
    <citation type="submission" date="2023-08" db="EMBL/GenBank/DDBJ databases">
        <title>Functional and genomic diversity of the sorghum phyllosphere microbiome.</title>
        <authorList>
            <person name="Shade A."/>
        </authorList>
    </citation>
    <scope>NUCLEOTIDE SEQUENCE [LARGE SCALE GENOMIC DNA]</scope>
    <source>
        <strain evidence="2 3">SORGH_AS_0445</strain>
    </source>
</reference>
<comment type="caution">
    <text evidence="2">The sequence shown here is derived from an EMBL/GenBank/DDBJ whole genome shotgun (WGS) entry which is preliminary data.</text>
</comment>
<protein>
    <submittedName>
        <fullName evidence="2">Pimeloyl-ACP methyl ester carboxylesterase</fullName>
    </submittedName>
</protein>
<sequence length="267" mass="28798">MSSVWCGRARRTYGERMTLLSRRIVVAGHAFRLHESTETHAPGVVTYVLVHGIGMSHRYFAPLHAALPRSARVISIDLPGFAGLPQPERDLEVEDMGRLLAELVAVLALGRVVYVGHSMGAQWVLEAARARPEPVEGVVLIGAVVDERHRTLGAQARALVVDTLGETPAANAVVLVDYLRCGIRRYLKQARRMIEYSTASTVPALQMPVLVIRGGDDPVAGSEWSHALGAAAHDGVVVEIPGQQHNVHFSAPQAVAEAIEGWAPSAR</sequence>
<dbReference type="PANTHER" id="PTHR43798:SF33">
    <property type="entry name" value="HYDROLASE, PUTATIVE (AFU_ORTHOLOGUE AFUA_2G14860)-RELATED"/>
    <property type="match status" value="1"/>
</dbReference>
<gene>
    <name evidence="2" type="ORF">QE375_001098</name>
</gene>
<dbReference type="SUPFAM" id="SSF53474">
    <property type="entry name" value="alpha/beta-Hydrolases"/>
    <property type="match status" value="1"/>
</dbReference>
<dbReference type="InterPro" id="IPR029058">
    <property type="entry name" value="AB_hydrolase_fold"/>
</dbReference>
<dbReference type="InterPro" id="IPR050266">
    <property type="entry name" value="AB_hydrolase_sf"/>
</dbReference>
<dbReference type="Gene3D" id="3.40.50.1820">
    <property type="entry name" value="alpha/beta hydrolase"/>
    <property type="match status" value="1"/>
</dbReference>
<name>A0ABU1HQE3_9MICO</name>
<evidence type="ECO:0000313" key="2">
    <source>
        <dbReference type="EMBL" id="MDR6141544.1"/>
    </source>
</evidence>
<dbReference type="InterPro" id="IPR000073">
    <property type="entry name" value="AB_hydrolase_1"/>
</dbReference>
<dbReference type="Proteomes" id="UP001249291">
    <property type="component" value="Unassembled WGS sequence"/>
</dbReference>
<feature type="domain" description="AB hydrolase-1" evidence="1">
    <location>
        <begin position="48"/>
        <end position="258"/>
    </location>
</feature>
<dbReference type="PANTHER" id="PTHR43798">
    <property type="entry name" value="MONOACYLGLYCEROL LIPASE"/>
    <property type="match status" value="1"/>
</dbReference>
<evidence type="ECO:0000313" key="3">
    <source>
        <dbReference type="Proteomes" id="UP001249291"/>
    </source>
</evidence>
<accession>A0ABU1HQE3</accession>
<proteinExistence type="predicted"/>
<dbReference type="EMBL" id="JAVIZQ010000001">
    <property type="protein sequence ID" value="MDR6141544.1"/>
    <property type="molecule type" value="Genomic_DNA"/>
</dbReference>
<keyword evidence="3" id="KW-1185">Reference proteome</keyword>
<evidence type="ECO:0000259" key="1">
    <source>
        <dbReference type="Pfam" id="PF12697"/>
    </source>
</evidence>